<evidence type="ECO:0000256" key="4">
    <source>
        <dbReference type="ARBA" id="ARBA00022692"/>
    </source>
</evidence>
<evidence type="ECO:0000313" key="16">
    <source>
        <dbReference type="Proteomes" id="UP000244930"/>
    </source>
</evidence>
<keyword evidence="12" id="KW-0813">Transport</keyword>
<dbReference type="GO" id="GO:0005886">
    <property type="term" value="C:plasma membrane"/>
    <property type="evidence" value="ECO:0007669"/>
    <property type="project" value="UniProtKB-SubCell"/>
</dbReference>
<keyword evidence="12" id="KW-0479">Metal-binding</keyword>
<dbReference type="HAMAP" id="MF_00454">
    <property type="entry name" value="FluC"/>
    <property type="match status" value="1"/>
</dbReference>
<feature type="transmembrane region" description="Helical" evidence="12">
    <location>
        <begin position="32"/>
        <end position="56"/>
    </location>
</feature>
<gene>
    <name evidence="12" type="primary">fluC</name>
    <name evidence="12" type="synonym">crcB</name>
    <name evidence="13" type="ORF">CEW83_18640</name>
    <name evidence="14" type="ORF">CEW87_10325</name>
</gene>
<reference evidence="14 15" key="1">
    <citation type="submission" date="2017-06" db="EMBL/GenBank/DDBJ databases">
        <title>Azoarcus sp. TSNA42 complete genome sequence.</title>
        <authorList>
            <person name="Woo J.-H."/>
            <person name="Kim H.-S."/>
        </authorList>
    </citation>
    <scope>NUCLEOTIDE SEQUENCE [LARGE SCALE GENOMIC DNA]</scope>
    <source>
        <strain evidence="14 15">TSNA42</strain>
    </source>
</reference>
<keyword evidence="6 12" id="KW-0915">Sodium</keyword>
<organism evidence="14 15">
    <name type="scientific">Parazoarcus communis</name>
    <dbReference type="NCBI Taxonomy" id="41977"/>
    <lineage>
        <taxon>Bacteria</taxon>
        <taxon>Pseudomonadati</taxon>
        <taxon>Pseudomonadota</taxon>
        <taxon>Betaproteobacteria</taxon>
        <taxon>Rhodocyclales</taxon>
        <taxon>Zoogloeaceae</taxon>
        <taxon>Parazoarcus</taxon>
    </lineage>
</organism>
<keyword evidence="2 12" id="KW-1003">Cell membrane</keyword>
<comment type="similarity">
    <text evidence="10 12">Belongs to the fluoride channel Fluc/FEX (TC 1.A.43) family.</text>
</comment>
<dbReference type="RefSeq" id="WP_108950698.1">
    <property type="nucleotide sequence ID" value="NZ_CP022187.1"/>
</dbReference>
<evidence type="ECO:0000256" key="12">
    <source>
        <dbReference type="HAMAP-Rule" id="MF_00454"/>
    </source>
</evidence>
<evidence type="ECO:0000256" key="9">
    <source>
        <dbReference type="ARBA" id="ARBA00023303"/>
    </source>
</evidence>
<evidence type="ECO:0000313" key="13">
    <source>
        <dbReference type="EMBL" id="AWI76998.1"/>
    </source>
</evidence>
<evidence type="ECO:0000256" key="8">
    <source>
        <dbReference type="ARBA" id="ARBA00023136"/>
    </source>
</evidence>
<keyword evidence="9 12" id="KW-0407">Ion channel</keyword>
<dbReference type="KEGG" id="acom:CEW83_18640"/>
<dbReference type="EMBL" id="CP022187">
    <property type="protein sequence ID" value="AWI76998.1"/>
    <property type="molecule type" value="Genomic_DNA"/>
</dbReference>
<name>A0A2U8H278_9RHOO</name>
<evidence type="ECO:0000313" key="14">
    <source>
        <dbReference type="EMBL" id="AWI79730.1"/>
    </source>
</evidence>
<dbReference type="Proteomes" id="UP000244930">
    <property type="component" value="Chromosome"/>
</dbReference>
<dbReference type="GO" id="GO:0046872">
    <property type="term" value="F:metal ion binding"/>
    <property type="evidence" value="ECO:0007669"/>
    <property type="project" value="UniProtKB-KW"/>
</dbReference>
<reference evidence="13 16" key="2">
    <citation type="submission" date="2017-06" db="EMBL/GenBank/DDBJ databases">
        <title>Azoarcus.</title>
        <authorList>
            <person name="Woo J.-H."/>
            <person name="Kim H.-S."/>
        </authorList>
    </citation>
    <scope>NUCLEOTIDE SEQUENCE [LARGE SCALE GENOMIC DNA]</scope>
    <source>
        <strain evidence="13 16">TSPY31</strain>
    </source>
</reference>
<feature type="binding site" evidence="12">
    <location>
        <position position="79"/>
    </location>
    <ligand>
        <name>Na(+)</name>
        <dbReference type="ChEBI" id="CHEBI:29101"/>
        <note>structural</note>
    </ligand>
</feature>
<dbReference type="PANTHER" id="PTHR28259">
    <property type="entry name" value="FLUORIDE EXPORT PROTEIN 1-RELATED"/>
    <property type="match status" value="1"/>
</dbReference>
<evidence type="ECO:0000313" key="15">
    <source>
        <dbReference type="Proteomes" id="UP000244902"/>
    </source>
</evidence>
<keyword evidence="3" id="KW-0997">Cell inner membrane</keyword>
<sequence length="127" mass="13231">MNFSAFAAVGVGAACGAWLRWGLGVWLNPVSAKIPLGTLVANLTGGFLMGLALAMVHALPSLSPTVKLMLTTGLLGGLTTFSTFSAEAFHLVQRGAWLWFGVHLGAHVAGSVLMTWAGYSLFNAIRA</sequence>
<dbReference type="GO" id="GO:0062054">
    <property type="term" value="F:fluoride channel activity"/>
    <property type="evidence" value="ECO:0007669"/>
    <property type="project" value="UniProtKB-UniRule"/>
</dbReference>
<dbReference type="OrthoDB" id="9806299at2"/>
<evidence type="ECO:0000256" key="5">
    <source>
        <dbReference type="ARBA" id="ARBA00022989"/>
    </source>
</evidence>
<evidence type="ECO:0000256" key="6">
    <source>
        <dbReference type="ARBA" id="ARBA00023053"/>
    </source>
</evidence>
<keyword evidence="4 12" id="KW-0812">Transmembrane</keyword>
<dbReference type="AlphaFoldDB" id="A0A2U8H278"/>
<dbReference type="GO" id="GO:0140114">
    <property type="term" value="P:cellular detoxification of fluoride"/>
    <property type="evidence" value="ECO:0007669"/>
    <property type="project" value="UniProtKB-UniRule"/>
</dbReference>
<dbReference type="PANTHER" id="PTHR28259:SF1">
    <property type="entry name" value="FLUORIDE EXPORT PROTEIN 1-RELATED"/>
    <property type="match status" value="1"/>
</dbReference>
<proteinExistence type="inferred from homology"/>
<keyword evidence="8 12" id="KW-0472">Membrane</keyword>
<comment type="activity regulation">
    <text evidence="12">Na(+) is not transported, but it plays an essential structural role and its presence is essential for fluoride channel function.</text>
</comment>
<comment type="subcellular location">
    <subcellularLocation>
        <location evidence="1 12">Cell membrane</location>
        <topology evidence="1 12">Multi-pass membrane protein</topology>
    </subcellularLocation>
</comment>
<evidence type="ECO:0000256" key="1">
    <source>
        <dbReference type="ARBA" id="ARBA00004651"/>
    </source>
</evidence>
<dbReference type="NCBIfam" id="TIGR00494">
    <property type="entry name" value="crcB"/>
    <property type="match status" value="1"/>
</dbReference>
<comment type="catalytic activity">
    <reaction evidence="11">
        <text>fluoride(in) = fluoride(out)</text>
        <dbReference type="Rhea" id="RHEA:76159"/>
        <dbReference type="ChEBI" id="CHEBI:17051"/>
    </reaction>
    <physiologicalReaction direction="left-to-right" evidence="11">
        <dbReference type="Rhea" id="RHEA:76160"/>
    </physiologicalReaction>
</comment>
<keyword evidence="16" id="KW-1185">Reference proteome</keyword>
<accession>A0A2U8H278</accession>
<evidence type="ECO:0000256" key="3">
    <source>
        <dbReference type="ARBA" id="ARBA00022519"/>
    </source>
</evidence>
<evidence type="ECO:0000256" key="11">
    <source>
        <dbReference type="ARBA" id="ARBA00035585"/>
    </source>
</evidence>
<keyword evidence="5 12" id="KW-1133">Transmembrane helix</keyword>
<protein>
    <recommendedName>
        <fullName evidence="12">Fluoride-specific ion channel FluC</fullName>
    </recommendedName>
</protein>
<dbReference type="Proteomes" id="UP000244902">
    <property type="component" value="Chromosome"/>
</dbReference>
<feature type="binding site" evidence="12">
    <location>
        <position position="76"/>
    </location>
    <ligand>
        <name>Na(+)</name>
        <dbReference type="ChEBI" id="CHEBI:29101"/>
        <note>structural</note>
    </ligand>
</feature>
<dbReference type="NCBIfam" id="NF010792">
    <property type="entry name" value="PRK14196.1"/>
    <property type="match status" value="1"/>
</dbReference>
<dbReference type="InterPro" id="IPR003691">
    <property type="entry name" value="FluC"/>
</dbReference>
<evidence type="ECO:0000256" key="10">
    <source>
        <dbReference type="ARBA" id="ARBA00035120"/>
    </source>
</evidence>
<evidence type="ECO:0000256" key="2">
    <source>
        <dbReference type="ARBA" id="ARBA00022475"/>
    </source>
</evidence>
<evidence type="ECO:0000256" key="7">
    <source>
        <dbReference type="ARBA" id="ARBA00023065"/>
    </source>
</evidence>
<dbReference type="Pfam" id="PF02537">
    <property type="entry name" value="CRCB"/>
    <property type="match status" value="1"/>
</dbReference>
<feature type="transmembrane region" description="Helical" evidence="12">
    <location>
        <begin position="97"/>
        <end position="122"/>
    </location>
</feature>
<dbReference type="EMBL" id="CP022188">
    <property type="protein sequence ID" value="AWI79730.1"/>
    <property type="molecule type" value="Genomic_DNA"/>
</dbReference>
<feature type="transmembrane region" description="Helical" evidence="12">
    <location>
        <begin position="68"/>
        <end position="91"/>
    </location>
</feature>
<comment type="function">
    <text evidence="12">Fluoride-specific ion channel. Important for reducing fluoride concentration in the cell, thus reducing its toxicity.</text>
</comment>
<keyword evidence="7 12" id="KW-0406">Ion transport</keyword>